<dbReference type="InterPro" id="IPR002376">
    <property type="entry name" value="Formyl_transf_N"/>
</dbReference>
<comment type="similarity">
    <text evidence="2 8">Belongs to the Fmt family.</text>
</comment>
<sequence>MNLIFAGTPQFAVPALEALLRAGHTVRAVYTQPDRPAGRGRKLATSPVKQCAQTHGIEIRQPEKISGEEKILRDDAPEAMIVIAYGLLLPPAVLASPRHGCINVHASLLPRWRGPAPIPRAIEAGDTVTGVSIMQMEAGLDTGPVLAEARTPVHETDTAQTLHDRLAQLGAETLIATLERLARGAITPQSQDPSGACYARKLRKEESPLDWTQPAMVLHRKIRALNPWPVASTTWRGKTLRLWEVGPLEARRAAGAPGAIVQADTAGIRVQTGDGVLTLTRLQAEGGKILAAGDFLNGHKLAAGDRLGDEASTPSR</sequence>
<dbReference type="PANTHER" id="PTHR11138:SF5">
    <property type="entry name" value="METHIONYL-TRNA FORMYLTRANSFERASE, MITOCHONDRIAL"/>
    <property type="match status" value="1"/>
</dbReference>
<dbReference type="EMBL" id="MFTC01000052">
    <property type="protein sequence ID" value="OGI51082.1"/>
    <property type="molecule type" value="Genomic_DNA"/>
</dbReference>
<name>A0A1F6U184_9PROT</name>
<evidence type="ECO:0000256" key="5">
    <source>
        <dbReference type="ARBA" id="ARBA00022679"/>
    </source>
</evidence>
<accession>A0A1F6U184</accession>
<dbReference type="Pfam" id="PF00551">
    <property type="entry name" value="Formyl_trans_N"/>
    <property type="match status" value="1"/>
</dbReference>
<gene>
    <name evidence="8" type="primary">fmt</name>
    <name evidence="11" type="ORF">A3A87_00145</name>
</gene>
<comment type="function">
    <text evidence="1 8">Attaches a formyl group to the free amino group of methionyl-tRNA(fMet). The formyl group appears to play a dual role in the initiator identity of N-formylmethionyl-tRNA by promoting its recognition by IF2 and preventing the misappropriation of this tRNA by the elongation apparatus.</text>
</comment>
<dbReference type="HAMAP" id="MF_00182">
    <property type="entry name" value="Formyl_trans"/>
    <property type="match status" value="1"/>
</dbReference>
<dbReference type="GO" id="GO:0005829">
    <property type="term" value="C:cytosol"/>
    <property type="evidence" value="ECO:0007669"/>
    <property type="project" value="TreeGrafter"/>
</dbReference>
<dbReference type="InterPro" id="IPR005794">
    <property type="entry name" value="Fmt"/>
</dbReference>
<evidence type="ECO:0000256" key="2">
    <source>
        <dbReference type="ARBA" id="ARBA00010699"/>
    </source>
</evidence>
<evidence type="ECO:0000313" key="12">
    <source>
        <dbReference type="Proteomes" id="UP000179037"/>
    </source>
</evidence>
<evidence type="ECO:0000256" key="7">
    <source>
        <dbReference type="ARBA" id="ARBA00048558"/>
    </source>
</evidence>
<dbReference type="GO" id="GO:0004479">
    <property type="term" value="F:methionyl-tRNA formyltransferase activity"/>
    <property type="evidence" value="ECO:0007669"/>
    <property type="project" value="UniProtKB-UniRule"/>
</dbReference>
<evidence type="ECO:0000256" key="3">
    <source>
        <dbReference type="ARBA" id="ARBA00012261"/>
    </source>
</evidence>
<comment type="catalytic activity">
    <reaction evidence="7 8">
        <text>L-methionyl-tRNA(fMet) + (6R)-10-formyltetrahydrofolate = N-formyl-L-methionyl-tRNA(fMet) + (6S)-5,6,7,8-tetrahydrofolate + H(+)</text>
        <dbReference type="Rhea" id="RHEA:24380"/>
        <dbReference type="Rhea" id="RHEA-COMP:9952"/>
        <dbReference type="Rhea" id="RHEA-COMP:9953"/>
        <dbReference type="ChEBI" id="CHEBI:15378"/>
        <dbReference type="ChEBI" id="CHEBI:57453"/>
        <dbReference type="ChEBI" id="CHEBI:78530"/>
        <dbReference type="ChEBI" id="CHEBI:78844"/>
        <dbReference type="ChEBI" id="CHEBI:195366"/>
        <dbReference type="EC" id="2.1.2.9"/>
    </reaction>
</comment>
<dbReference type="EC" id="2.1.2.9" evidence="3 8"/>
<dbReference type="SUPFAM" id="SSF53328">
    <property type="entry name" value="Formyltransferase"/>
    <property type="match status" value="1"/>
</dbReference>
<organism evidence="11 12">
    <name type="scientific">Candidatus Muproteobacteria bacterium RIFCSPLOWO2_01_FULL_60_18</name>
    <dbReference type="NCBI Taxonomy" id="1817768"/>
    <lineage>
        <taxon>Bacteria</taxon>
        <taxon>Pseudomonadati</taxon>
        <taxon>Pseudomonadota</taxon>
        <taxon>Candidatus Muproteobacteria</taxon>
    </lineage>
</organism>
<feature type="binding site" evidence="8">
    <location>
        <begin position="107"/>
        <end position="110"/>
    </location>
    <ligand>
        <name>(6S)-5,6,7,8-tetrahydrofolate</name>
        <dbReference type="ChEBI" id="CHEBI:57453"/>
    </ligand>
</feature>
<dbReference type="Proteomes" id="UP000179037">
    <property type="component" value="Unassembled WGS sequence"/>
</dbReference>
<dbReference type="CDD" id="cd08646">
    <property type="entry name" value="FMT_core_Met-tRNA-FMT_N"/>
    <property type="match status" value="1"/>
</dbReference>
<dbReference type="Gene3D" id="3.10.25.10">
    <property type="entry name" value="Formyl transferase, C-terminal domain"/>
    <property type="match status" value="1"/>
</dbReference>
<dbReference type="AlphaFoldDB" id="A0A1F6U184"/>
<reference evidence="11 12" key="1">
    <citation type="journal article" date="2016" name="Nat. Commun.">
        <title>Thousands of microbial genomes shed light on interconnected biogeochemical processes in an aquifer system.</title>
        <authorList>
            <person name="Anantharaman K."/>
            <person name="Brown C.T."/>
            <person name="Hug L.A."/>
            <person name="Sharon I."/>
            <person name="Castelle C.J."/>
            <person name="Probst A.J."/>
            <person name="Thomas B.C."/>
            <person name="Singh A."/>
            <person name="Wilkins M.J."/>
            <person name="Karaoz U."/>
            <person name="Brodie E.L."/>
            <person name="Williams K.H."/>
            <person name="Hubbard S.S."/>
            <person name="Banfield J.F."/>
        </authorList>
    </citation>
    <scope>NUCLEOTIDE SEQUENCE [LARGE SCALE GENOMIC DNA]</scope>
</reference>
<dbReference type="PANTHER" id="PTHR11138">
    <property type="entry name" value="METHIONYL-TRNA FORMYLTRANSFERASE"/>
    <property type="match status" value="1"/>
</dbReference>
<dbReference type="Gene3D" id="3.40.50.170">
    <property type="entry name" value="Formyl transferase, N-terminal domain"/>
    <property type="match status" value="1"/>
</dbReference>
<feature type="domain" description="Formyl transferase N-terminal" evidence="9">
    <location>
        <begin position="3"/>
        <end position="177"/>
    </location>
</feature>
<dbReference type="InterPro" id="IPR005793">
    <property type="entry name" value="Formyl_trans_C"/>
</dbReference>
<evidence type="ECO:0000256" key="1">
    <source>
        <dbReference type="ARBA" id="ARBA00002606"/>
    </source>
</evidence>
<dbReference type="InterPro" id="IPR037022">
    <property type="entry name" value="Formyl_trans_C_sf"/>
</dbReference>
<feature type="domain" description="Formyl transferase C-terminal" evidence="10">
    <location>
        <begin position="201"/>
        <end position="299"/>
    </location>
</feature>
<dbReference type="CDD" id="cd08704">
    <property type="entry name" value="Met_tRNA_FMT_C"/>
    <property type="match status" value="1"/>
</dbReference>
<dbReference type="InterPro" id="IPR011034">
    <property type="entry name" value="Formyl_transferase-like_C_sf"/>
</dbReference>
<keyword evidence="5 8" id="KW-0808">Transferase</keyword>
<keyword evidence="6 8" id="KW-0648">Protein biosynthesis</keyword>
<dbReference type="NCBIfam" id="TIGR00460">
    <property type="entry name" value="fmt"/>
    <property type="match status" value="1"/>
</dbReference>
<dbReference type="Pfam" id="PF02911">
    <property type="entry name" value="Formyl_trans_C"/>
    <property type="match status" value="1"/>
</dbReference>
<evidence type="ECO:0000256" key="6">
    <source>
        <dbReference type="ARBA" id="ARBA00022917"/>
    </source>
</evidence>
<evidence type="ECO:0000259" key="10">
    <source>
        <dbReference type="Pfam" id="PF02911"/>
    </source>
</evidence>
<dbReference type="InterPro" id="IPR044135">
    <property type="entry name" value="Met-tRNA-FMT_C"/>
</dbReference>
<comment type="caution">
    <text evidence="11">The sequence shown here is derived from an EMBL/GenBank/DDBJ whole genome shotgun (WGS) entry which is preliminary data.</text>
</comment>
<protein>
    <recommendedName>
        <fullName evidence="4 8">Methionyl-tRNA formyltransferase</fullName>
        <ecNumber evidence="3 8">2.1.2.9</ecNumber>
    </recommendedName>
</protein>
<dbReference type="PROSITE" id="PS00373">
    <property type="entry name" value="GART"/>
    <property type="match status" value="1"/>
</dbReference>
<dbReference type="InterPro" id="IPR001555">
    <property type="entry name" value="GART_AS"/>
</dbReference>
<proteinExistence type="inferred from homology"/>
<dbReference type="STRING" id="1817768.A3A87_00145"/>
<dbReference type="SUPFAM" id="SSF50486">
    <property type="entry name" value="FMT C-terminal domain-like"/>
    <property type="match status" value="1"/>
</dbReference>
<evidence type="ECO:0000313" key="11">
    <source>
        <dbReference type="EMBL" id="OGI51082.1"/>
    </source>
</evidence>
<evidence type="ECO:0000256" key="8">
    <source>
        <dbReference type="HAMAP-Rule" id="MF_00182"/>
    </source>
</evidence>
<evidence type="ECO:0000259" key="9">
    <source>
        <dbReference type="Pfam" id="PF00551"/>
    </source>
</evidence>
<evidence type="ECO:0000256" key="4">
    <source>
        <dbReference type="ARBA" id="ARBA00016014"/>
    </source>
</evidence>
<dbReference type="InterPro" id="IPR041711">
    <property type="entry name" value="Met-tRNA-FMT_N"/>
</dbReference>
<dbReference type="InterPro" id="IPR036477">
    <property type="entry name" value="Formyl_transf_N_sf"/>
</dbReference>